<proteinExistence type="predicted"/>
<name>A0A8J4A799_9ACTN</name>
<dbReference type="AlphaFoldDB" id="A0A8J4A799"/>
<evidence type="ECO:0000313" key="1">
    <source>
        <dbReference type="EMBL" id="GIJ75195.1"/>
    </source>
</evidence>
<gene>
    <name evidence="1" type="ORF">Voc01_101120</name>
</gene>
<dbReference type="Proteomes" id="UP000635606">
    <property type="component" value="Unassembled WGS sequence"/>
</dbReference>
<protein>
    <submittedName>
        <fullName evidence="1">Uncharacterized protein</fullName>
    </submittedName>
</protein>
<evidence type="ECO:0000313" key="2">
    <source>
        <dbReference type="Proteomes" id="UP000635606"/>
    </source>
</evidence>
<reference evidence="1" key="1">
    <citation type="submission" date="2021-01" db="EMBL/GenBank/DDBJ databases">
        <title>Whole genome shotgun sequence of Virgisporangium ochraceum NBRC 16418.</title>
        <authorList>
            <person name="Komaki H."/>
            <person name="Tamura T."/>
        </authorList>
    </citation>
    <scope>NUCLEOTIDE SEQUENCE</scope>
    <source>
        <strain evidence="1">NBRC 16418</strain>
    </source>
</reference>
<organism evidence="1 2">
    <name type="scientific">Virgisporangium ochraceum</name>
    <dbReference type="NCBI Taxonomy" id="65505"/>
    <lineage>
        <taxon>Bacteria</taxon>
        <taxon>Bacillati</taxon>
        <taxon>Actinomycetota</taxon>
        <taxon>Actinomycetes</taxon>
        <taxon>Micromonosporales</taxon>
        <taxon>Micromonosporaceae</taxon>
        <taxon>Virgisporangium</taxon>
    </lineage>
</organism>
<accession>A0A8J4A799</accession>
<keyword evidence="2" id="KW-1185">Reference proteome</keyword>
<dbReference type="EMBL" id="BOPH01000151">
    <property type="protein sequence ID" value="GIJ75195.1"/>
    <property type="molecule type" value="Genomic_DNA"/>
</dbReference>
<sequence length="130" mass="14567">MTFSRPLRVRLVAAALIVLCAGMFLYGVRRGAYQATRDGLQYVSIGNSDNRVVIRYRVDQIREEFADRIPAGSRIRIVAPSEFGTFWHIWLSEFATMNSVRVAEPAEFTVAVIEDGSGPHGVRLVVERVP</sequence>
<comment type="caution">
    <text evidence="1">The sequence shown here is derived from an EMBL/GenBank/DDBJ whole genome shotgun (WGS) entry which is preliminary data.</text>
</comment>